<dbReference type="GO" id="GO:0046872">
    <property type="term" value="F:metal ion binding"/>
    <property type="evidence" value="ECO:0007669"/>
    <property type="project" value="UniProtKB-KW"/>
</dbReference>
<evidence type="ECO:0000256" key="1">
    <source>
        <dbReference type="ARBA" id="ARBA00022723"/>
    </source>
</evidence>
<feature type="compositionally biased region" description="Basic and acidic residues" evidence="2">
    <location>
        <begin position="52"/>
        <end position="68"/>
    </location>
</feature>
<dbReference type="AlphaFoldDB" id="A0A5P1E5W3"/>
<evidence type="ECO:0000256" key="2">
    <source>
        <dbReference type="SAM" id="MobiDB-lite"/>
    </source>
</evidence>
<gene>
    <name evidence="3" type="ORF">A4U43_C09F7090</name>
</gene>
<evidence type="ECO:0000313" key="4">
    <source>
        <dbReference type="Proteomes" id="UP000243459"/>
    </source>
</evidence>
<keyword evidence="1" id="KW-0479">Metal-binding</keyword>
<proteinExistence type="predicted"/>
<protein>
    <recommendedName>
        <fullName evidence="5">HMA domain-containing protein</fullName>
    </recommendedName>
</protein>
<sequence>MGIDKMEIDSEKNTMTVIGTADPMDVIKRLRKVCKSAEIVTIGPPAQPKPAEPPKPKPAEPSKPKPAEPSKPAPCPSYPPVCFSGCPWNCTACVPPRYIACHEETPQFCTLM</sequence>
<organism evidence="3 4">
    <name type="scientific">Asparagus officinalis</name>
    <name type="common">Garden asparagus</name>
    <dbReference type="NCBI Taxonomy" id="4686"/>
    <lineage>
        <taxon>Eukaryota</taxon>
        <taxon>Viridiplantae</taxon>
        <taxon>Streptophyta</taxon>
        <taxon>Embryophyta</taxon>
        <taxon>Tracheophyta</taxon>
        <taxon>Spermatophyta</taxon>
        <taxon>Magnoliopsida</taxon>
        <taxon>Liliopsida</taxon>
        <taxon>Asparagales</taxon>
        <taxon>Asparagaceae</taxon>
        <taxon>Asparagoideae</taxon>
        <taxon>Asparagus</taxon>
    </lineage>
</organism>
<keyword evidence="4" id="KW-1185">Reference proteome</keyword>
<name>A0A5P1E5W3_ASPOF</name>
<evidence type="ECO:0000313" key="3">
    <source>
        <dbReference type="EMBL" id="ONK58022.1"/>
    </source>
</evidence>
<dbReference type="Gramene" id="ONK58022">
    <property type="protein sequence ID" value="ONK58022"/>
    <property type="gene ID" value="A4U43_C09F7090"/>
</dbReference>
<feature type="region of interest" description="Disordered" evidence="2">
    <location>
        <begin position="41"/>
        <end position="74"/>
    </location>
</feature>
<dbReference type="OMA" id="PRYIAYE"/>
<dbReference type="Proteomes" id="UP000243459">
    <property type="component" value="Chromosome 9"/>
</dbReference>
<dbReference type="PANTHER" id="PTHR45811">
    <property type="entry name" value="COPPER TRANSPORT PROTEIN FAMILY-RELATED"/>
    <property type="match status" value="1"/>
</dbReference>
<accession>A0A5P1E5W3</accession>
<dbReference type="InterPro" id="IPR051863">
    <property type="entry name" value="HIPP"/>
</dbReference>
<dbReference type="EMBL" id="CM007389">
    <property type="protein sequence ID" value="ONK58022.1"/>
    <property type="molecule type" value="Genomic_DNA"/>
</dbReference>
<dbReference type="Gene3D" id="3.30.70.100">
    <property type="match status" value="1"/>
</dbReference>
<reference evidence="4" key="1">
    <citation type="journal article" date="2017" name="Nat. Commun.">
        <title>The asparagus genome sheds light on the origin and evolution of a young Y chromosome.</title>
        <authorList>
            <person name="Harkess A."/>
            <person name="Zhou J."/>
            <person name="Xu C."/>
            <person name="Bowers J.E."/>
            <person name="Van der Hulst R."/>
            <person name="Ayyampalayam S."/>
            <person name="Mercati F."/>
            <person name="Riccardi P."/>
            <person name="McKain M.R."/>
            <person name="Kakrana A."/>
            <person name="Tang H."/>
            <person name="Ray J."/>
            <person name="Groenendijk J."/>
            <person name="Arikit S."/>
            <person name="Mathioni S.M."/>
            <person name="Nakano M."/>
            <person name="Shan H."/>
            <person name="Telgmann-Rauber A."/>
            <person name="Kanno A."/>
            <person name="Yue Z."/>
            <person name="Chen H."/>
            <person name="Li W."/>
            <person name="Chen Y."/>
            <person name="Xu X."/>
            <person name="Zhang Y."/>
            <person name="Luo S."/>
            <person name="Chen H."/>
            <person name="Gao J."/>
            <person name="Mao Z."/>
            <person name="Pires J.C."/>
            <person name="Luo M."/>
            <person name="Kudrna D."/>
            <person name="Wing R.A."/>
            <person name="Meyers B.C."/>
            <person name="Yi K."/>
            <person name="Kong H."/>
            <person name="Lavrijsen P."/>
            <person name="Sunseri F."/>
            <person name="Falavigna A."/>
            <person name="Ye Y."/>
            <person name="Leebens-Mack J.H."/>
            <person name="Chen G."/>
        </authorList>
    </citation>
    <scope>NUCLEOTIDE SEQUENCE [LARGE SCALE GENOMIC DNA]</scope>
    <source>
        <strain evidence="4">cv. DH0086</strain>
    </source>
</reference>
<evidence type="ECO:0008006" key="5">
    <source>
        <dbReference type="Google" id="ProtNLM"/>
    </source>
</evidence>
<dbReference type="PANTHER" id="PTHR45811:SF13">
    <property type="entry name" value="OS04G0661100 PROTEIN"/>
    <property type="match status" value="1"/>
</dbReference>